<evidence type="ECO:0000313" key="1">
    <source>
        <dbReference type="EMBL" id="CAF1076822.1"/>
    </source>
</evidence>
<sequence length="75" mass="8776">MLTNKLYGCGIRLPFLHVRHRTNIARDNKNRKLSNENKTIHDRHLANITVTSFHSQTAIEQLALKSFFKIENTMQ</sequence>
<dbReference type="Proteomes" id="UP000663860">
    <property type="component" value="Unassembled WGS sequence"/>
</dbReference>
<organism evidence="1 2">
    <name type="scientific">Adineta steineri</name>
    <dbReference type="NCBI Taxonomy" id="433720"/>
    <lineage>
        <taxon>Eukaryota</taxon>
        <taxon>Metazoa</taxon>
        <taxon>Spiralia</taxon>
        <taxon>Gnathifera</taxon>
        <taxon>Rotifera</taxon>
        <taxon>Eurotatoria</taxon>
        <taxon>Bdelloidea</taxon>
        <taxon>Adinetida</taxon>
        <taxon>Adinetidae</taxon>
        <taxon>Adineta</taxon>
    </lineage>
</organism>
<name>A0A814MEM9_9BILA</name>
<protein>
    <submittedName>
        <fullName evidence="1">Uncharacterized protein</fullName>
    </submittedName>
</protein>
<gene>
    <name evidence="1" type="ORF">IZO911_LOCUS21731</name>
</gene>
<reference evidence="1" key="1">
    <citation type="submission" date="2021-02" db="EMBL/GenBank/DDBJ databases">
        <authorList>
            <person name="Nowell W R."/>
        </authorList>
    </citation>
    <scope>NUCLEOTIDE SEQUENCE</scope>
</reference>
<proteinExistence type="predicted"/>
<dbReference type="EMBL" id="CAJNOE010000236">
    <property type="protein sequence ID" value="CAF1076822.1"/>
    <property type="molecule type" value="Genomic_DNA"/>
</dbReference>
<evidence type="ECO:0000313" key="2">
    <source>
        <dbReference type="Proteomes" id="UP000663860"/>
    </source>
</evidence>
<accession>A0A814MEM9</accession>
<dbReference type="AlphaFoldDB" id="A0A814MEM9"/>
<comment type="caution">
    <text evidence="1">The sequence shown here is derived from an EMBL/GenBank/DDBJ whole genome shotgun (WGS) entry which is preliminary data.</text>
</comment>